<feature type="domain" description="Protein kinase" evidence="11">
    <location>
        <begin position="44"/>
        <end position="311"/>
    </location>
</feature>
<evidence type="ECO:0000256" key="2">
    <source>
        <dbReference type="ARBA" id="ARBA00022553"/>
    </source>
</evidence>
<dbReference type="PRINTS" id="PR00109">
    <property type="entry name" value="TYRKINASE"/>
</dbReference>
<dbReference type="GO" id="GO:0043235">
    <property type="term" value="C:receptor complex"/>
    <property type="evidence" value="ECO:0007669"/>
    <property type="project" value="TreeGrafter"/>
</dbReference>
<evidence type="ECO:0000259" key="11">
    <source>
        <dbReference type="PROSITE" id="PS50011"/>
    </source>
</evidence>
<evidence type="ECO:0000256" key="3">
    <source>
        <dbReference type="ARBA" id="ARBA00022679"/>
    </source>
</evidence>
<dbReference type="GO" id="GO:0004714">
    <property type="term" value="F:transmembrane receptor protein tyrosine kinase activity"/>
    <property type="evidence" value="ECO:0007669"/>
    <property type="project" value="UniProtKB-EC"/>
</dbReference>
<dbReference type="InterPro" id="IPR011009">
    <property type="entry name" value="Kinase-like_dom_sf"/>
</dbReference>
<feature type="region of interest" description="Disordered" evidence="10">
    <location>
        <begin position="422"/>
        <end position="446"/>
    </location>
</feature>
<feature type="binding site" evidence="9">
    <location>
        <position position="78"/>
    </location>
    <ligand>
        <name>ATP</name>
        <dbReference type="ChEBI" id="CHEBI:30616"/>
    </ligand>
</feature>
<comment type="catalytic activity">
    <reaction evidence="8">
        <text>L-tyrosyl-[protein] + ATP = O-phospho-L-tyrosyl-[protein] + ADP + H(+)</text>
        <dbReference type="Rhea" id="RHEA:10596"/>
        <dbReference type="Rhea" id="RHEA-COMP:10136"/>
        <dbReference type="Rhea" id="RHEA-COMP:20101"/>
        <dbReference type="ChEBI" id="CHEBI:15378"/>
        <dbReference type="ChEBI" id="CHEBI:30616"/>
        <dbReference type="ChEBI" id="CHEBI:46858"/>
        <dbReference type="ChEBI" id="CHEBI:61978"/>
        <dbReference type="ChEBI" id="CHEBI:456216"/>
        <dbReference type="EC" id="2.7.10.1"/>
    </reaction>
</comment>
<organism evidence="12 13">
    <name type="scientific">Caenorhabditis tropicalis</name>
    <dbReference type="NCBI Taxonomy" id="1561998"/>
    <lineage>
        <taxon>Eukaryota</taxon>
        <taxon>Metazoa</taxon>
        <taxon>Ecdysozoa</taxon>
        <taxon>Nematoda</taxon>
        <taxon>Chromadorea</taxon>
        <taxon>Rhabditida</taxon>
        <taxon>Rhabditina</taxon>
        <taxon>Rhabditomorpha</taxon>
        <taxon>Rhabditoidea</taxon>
        <taxon>Rhabditidae</taxon>
        <taxon>Peloderinae</taxon>
        <taxon>Caenorhabditis</taxon>
    </lineage>
</organism>
<dbReference type="FunFam" id="1.10.510.10:FF:000027">
    <property type="entry name" value="Receptor protein-tyrosine kinase"/>
    <property type="match status" value="1"/>
</dbReference>
<keyword evidence="2" id="KW-0597">Phosphoprotein</keyword>
<evidence type="ECO:0000256" key="8">
    <source>
        <dbReference type="ARBA" id="ARBA00051243"/>
    </source>
</evidence>
<evidence type="ECO:0000256" key="5">
    <source>
        <dbReference type="ARBA" id="ARBA00022777"/>
    </source>
</evidence>
<evidence type="ECO:0000256" key="4">
    <source>
        <dbReference type="ARBA" id="ARBA00022741"/>
    </source>
</evidence>
<dbReference type="PANTHER" id="PTHR24416:SF566">
    <property type="entry name" value="EPIDERMAL GROWTH FACTOR RECEPTOR"/>
    <property type="match status" value="1"/>
</dbReference>
<accession>A0A1I7V186</accession>
<dbReference type="Gene3D" id="1.10.510.10">
    <property type="entry name" value="Transferase(Phosphotransferase) domain 1"/>
    <property type="match status" value="1"/>
</dbReference>
<dbReference type="SMART" id="SM00219">
    <property type="entry name" value="TyrKc"/>
    <property type="match status" value="1"/>
</dbReference>
<dbReference type="PROSITE" id="PS00107">
    <property type="entry name" value="PROTEIN_KINASE_ATP"/>
    <property type="match status" value="1"/>
</dbReference>
<dbReference type="GO" id="GO:0043066">
    <property type="term" value="P:negative regulation of apoptotic process"/>
    <property type="evidence" value="ECO:0007669"/>
    <property type="project" value="TreeGrafter"/>
</dbReference>
<dbReference type="STRING" id="1561998.A0A1I7V186"/>
<dbReference type="GO" id="GO:0005524">
    <property type="term" value="F:ATP binding"/>
    <property type="evidence" value="ECO:0007669"/>
    <property type="project" value="UniProtKB-UniRule"/>
</dbReference>
<evidence type="ECO:0000256" key="1">
    <source>
        <dbReference type="ARBA" id="ARBA00004167"/>
    </source>
</evidence>
<comment type="subcellular location">
    <subcellularLocation>
        <location evidence="1">Membrane</location>
        <topology evidence="1">Single-pass membrane protein</topology>
    </subcellularLocation>
</comment>
<keyword evidence="6 9" id="KW-0067">ATP-binding</keyword>
<evidence type="ECO:0000313" key="13">
    <source>
        <dbReference type="WBParaSite" id="Csp11.Scaffold630.g21395.t1"/>
    </source>
</evidence>
<reference evidence="13" key="1">
    <citation type="submission" date="2016-11" db="UniProtKB">
        <authorList>
            <consortium name="WormBaseParasite"/>
        </authorList>
    </citation>
    <scope>IDENTIFICATION</scope>
</reference>
<proteinExistence type="predicted"/>
<dbReference type="GO" id="GO:0009925">
    <property type="term" value="C:basal plasma membrane"/>
    <property type="evidence" value="ECO:0007669"/>
    <property type="project" value="TreeGrafter"/>
</dbReference>
<dbReference type="InterPro" id="IPR020635">
    <property type="entry name" value="Tyr_kinase_cat_dom"/>
</dbReference>
<dbReference type="eggNOG" id="KOG1025">
    <property type="taxonomic scope" value="Eukaryota"/>
</dbReference>
<evidence type="ECO:0000313" key="12">
    <source>
        <dbReference type="Proteomes" id="UP000095282"/>
    </source>
</evidence>
<keyword evidence="4 9" id="KW-0547">Nucleotide-binding</keyword>
<dbReference type="InterPro" id="IPR050122">
    <property type="entry name" value="RTK"/>
</dbReference>
<dbReference type="PANTHER" id="PTHR24416">
    <property type="entry name" value="TYROSINE-PROTEIN KINASE RECEPTOR"/>
    <property type="match status" value="1"/>
</dbReference>
<protein>
    <submittedName>
        <fullName evidence="13">Protein kinase domain-containing protein</fullName>
    </submittedName>
</protein>
<dbReference type="InterPro" id="IPR008266">
    <property type="entry name" value="Tyr_kinase_AS"/>
</dbReference>
<dbReference type="InterPro" id="IPR000719">
    <property type="entry name" value="Prot_kinase_dom"/>
</dbReference>
<keyword evidence="12" id="KW-1185">Reference proteome</keyword>
<dbReference type="InterPro" id="IPR001245">
    <property type="entry name" value="Ser-Thr/Tyr_kinase_cat_dom"/>
</dbReference>
<keyword evidence="3" id="KW-0808">Transferase</keyword>
<dbReference type="Gene3D" id="3.30.200.20">
    <property type="entry name" value="Phosphorylase Kinase, domain 1"/>
    <property type="match status" value="1"/>
</dbReference>
<dbReference type="AlphaFoldDB" id="A0A1I7V186"/>
<dbReference type="Pfam" id="PF07714">
    <property type="entry name" value="PK_Tyr_Ser-Thr"/>
    <property type="match status" value="1"/>
</dbReference>
<name>A0A1I7V186_9PELO</name>
<dbReference type="WBParaSite" id="Csp11.Scaffold630.g21395.t1">
    <property type="protein sequence ID" value="Csp11.Scaffold630.g21395.t1"/>
    <property type="gene ID" value="Csp11.Scaffold630.g21395"/>
</dbReference>
<evidence type="ECO:0000256" key="6">
    <source>
        <dbReference type="ARBA" id="ARBA00022840"/>
    </source>
</evidence>
<dbReference type="GO" id="GO:0022008">
    <property type="term" value="P:neurogenesis"/>
    <property type="evidence" value="ECO:0007669"/>
    <property type="project" value="TreeGrafter"/>
</dbReference>
<sequence length="470" mass="53709">MPTNREKLKIAEMDIDMPELTPIDSSVRPNMSRINLIPSSELQIKMDKKLGAGAFGTVFAGIYYPKKPKNVKIPVAIKVFQTGQSQTDEMIEEATNMFRLRHENLLKIIGFCMHDDGLKIVTIYRPLGNLQSFLKLHKENLGAREQMLYCYQIASGMRYLYQQRVVHRDLATRNVLVKKFNHVEITDFGLSKILKHDADSITIKSGKVAIKWLAIEIFSKHCYTHASDVWAFGVTCWEIITFGQSPYQGMDTESIHNFLRDGNRLSQPPNCSPDLYQELLRCWMADPKSRPDFDTLYQRFKEFCKVPQLFLENANNMSDTDLTAEEKFQTEQLREIFDGNIDPQTYFDQASMPSSPTSMATFTLPNGDLISRMQSVNSSRYKTEPFDYNSAPEDNSYLIPKTKEVQQQSAVLYTAVTMEDGQTELSPTSGDYINSPSTSNGYYNQPDLVKKPIDTVEYENEPVAQKETCL</sequence>
<evidence type="ECO:0000256" key="7">
    <source>
        <dbReference type="ARBA" id="ARBA00023137"/>
    </source>
</evidence>
<dbReference type="SUPFAM" id="SSF56112">
    <property type="entry name" value="Protein kinase-like (PK-like)"/>
    <property type="match status" value="1"/>
</dbReference>
<dbReference type="GO" id="GO:0008284">
    <property type="term" value="P:positive regulation of cell population proliferation"/>
    <property type="evidence" value="ECO:0007669"/>
    <property type="project" value="TreeGrafter"/>
</dbReference>
<evidence type="ECO:0000256" key="9">
    <source>
        <dbReference type="PROSITE-ProRule" id="PRU10141"/>
    </source>
</evidence>
<keyword evidence="7" id="KW-0829">Tyrosine-protein kinase</keyword>
<dbReference type="PROSITE" id="PS50011">
    <property type="entry name" value="PROTEIN_KINASE_DOM"/>
    <property type="match status" value="1"/>
</dbReference>
<dbReference type="PROSITE" id="PS00109">
    <property type="entry name" value="PROTEIN_KINASE_TYR"/>
    <property type="match status" value="1"/>
</dbReference>
<dbReference type="InterPro" id="IPR017441">
    <property type="entry name" value="Protein_kinase_ATP_BS"/>
</dbReference>
<dbReference type="Proteomes" id="UP000095282">
    <property type="component" value="Unplaced"/>
</dbReference>
<dbReference type="GO" id="GO:0007169">
    <property type="term" value="P:cell surface receptor protein tyrosine kinase signaling pathway"/>
    <property type="evidence" value="ECO:0007669"/>
    <property type="project" value="TreeGrafter"/>
</dbReference>
<evidence type="ECO:0000256" key="10">
    <source>
        <dbReference type="SAM" id="MobiDB-lite"/>
    </source>
</evidence>
<keyword evidence="5" id="KW-0418">Kinase</keyword>
<feature type="compositionally biased region" description="Polar residues" evidence="10">
    <location>
        <begin position="423"/>
        <end position="443"/>
    </location>
</feature>